<dbReference type="SMART" id="SM00507">
    <property type="entry name" value="HNHc"/>
    <property type="match status" value="1"/>
</dbReference>
<dbReference type="AlphaFoldDB" id="A0A2A9DMI5"/>
<keyword evidence="2" id="KW-0255">Endonuclease</keyword>
<reference evidence="2 3" key="1">
    <citation type="submission" date="2017-10" db="EMBL/GenBank/DDBJ databases">
        <title>Sequencing the genomes of 1000 actinobacteria strains.</title>
        <authorList>
            <person name="Klenk H.-P."/>
        </authorList>
    </citation>
    <scope>NUCLEOTIDE SEQUENCE [LARGE SCALE GENOMIC DNA]</scope>
    <source>
        <strain evidence="2 3">DSM 20688</strain>
    </source>
</reference>
<evidence type="ECO:0000313" key="2">
    <source>
        <dbReference type="EMBL" id="PFG27576.1"/>
    </source>
</evidence>
<name>A0A2A9DMI5_9CORY</name>
<sequence>MSTLGGFLAALASGVELVKETANKQHLIDLGVSTTLAGKLVKAHEMLFGRTKFSRYQERCRRSAEGKSVETLIVIAETSGRIKDEKARWEFREELCALNLGPNSMKTLANKRVKEIQPTVRKPKVAYARHDGNMASCTITADRATIEDLRAQIQTVDDVTALFDGSLLPKQKGNLHIIIHDEQLRKILDGEEVRLQMTNGAEISSTEIMERASDDLLFGTIMNQVLGPIDAFETARFANFKQRLMLAAQYPTCVWDDCRVPFSECEIHHIEPWVTGGPTNLNNLVPLCKYHNRINDDARAGSSRGYVIKMDNKVRRVFAKA</sequence>
<dbReference type="GO" id="GO:0004519">
    <property type="term" value="F:endonuclease activity"/>
    <property type="evidence" value="ECO:0007669"/>
    <property type="project" value="UniProtKB-KW"/>
</dbReference>
<gene>
    <name evidence="2" type="ORF">ATK06_0646</name>
</gene>
<dbReference type="RefSeq" id="WP_098388825.1">
    <property type="nucleotide sequence ID" value="NZ_LS483464.1"/>
</dbReference>
<dbReference type="Pfam" id="PF01844">
    <property type="entry name" value="HNH"/>
    <property type="match status" value="1"/>
</dbReference>
<dbReference type="Gene3D" id="1.10.30.50">
    <property type="match status" value="1"/>
</dbReference>
<evidence type="ECO:0000259" key="1">
    <source>
        <dbReference type="SMART" id="SM00507"/>
    </source>
</evidence>
<dbReference type="InterPro" id="IPR002711">
    <property type="entry name" value="HNH"/>
</dbReference>
<dbReference type="GO" id="GO:0003676">
    <property type="term" value="F:nucleic acid binding"/>
    <property type="evidence" value="ECO:0007669"/>
    <property type="project" value="InterPro"/>
</dbReference>
<keyword evidence="2" id="KW-0378">Hydrolase</keyword>
<proteinExistence type="predicted"/>
<keyword evidence="3" id="KW-1185">Reference proteome</keyword>
<dbReference type="InterPro" id="IPR003615">
    <property type="entry name" value="HNH_nuc"/>
</dbReference>
<organism evidence="2 3">
    <name type="scientific">Corynebacterium renale</name>
    <dbReference type="NCBI Taxonomy" id="1724"/>
    <lineage>
        <taxon>Bacteria</taxon>
        <taxon>Bacillati</taxon>
        <taxon>Actinomycetota</taxon>
        <taxon>Actinomycetes</taxon>
        <taxon>Mycobacteriales</taxon>
        <taxon>Corynebacteriaceae</taxon>
        <taxon>Corynebacterium</taxon>
    </lineage>
</organism>
<feature type="domain" description="HNH nuclease" evidence="1">
    <location>
        <begin position="241"/>
        <end position="293"/>
    </location>
</feature>
<dbReference type="EMBL" id="PDJF01000001">
    <property type="protein sequence ID" value="PFG27576.1"/>
    <property type="molecule type" value="Genomic_DNA"/>
</dbReference>
<accession>A0A2A9DMI5</accession>
<dbReference type="Proteomes" id="UP000221653">
    <property type="component" value="Unassembled WGS sequence"/>
</dbReference>
<dbReference type="OrthoDB" id="4412276at2"/>
<comment type="caution">
    <text evidence="2">The sequence shown here is derived from an EMBL/GenBank/DDBJ whole genome shotgun (WGS) entry which is preliminary data.</text>
</comment>
<protein>
    <submittedName>
        <fullName evidence="2">HNH endonuclease</fullName>
    </submittedName>
</protein>
<keyword evidence="2" id="KW-0540">Nuclease</keyword>
<dbReference type="STRING" id="1724.GCA_001044175_00087"/>
<dbReference type="GO" id="GO:0008270">
    <property type="term" value="F:zinc ion binding"/>
    <property type="evidence" value="ECO:0007669"/>
    <property type="project" value="InterPro"/>
</dbReference>
<dbReference type="CDD" id="cd00085">
    <property type="entry name" value="HNHc"/>
    <property type="match status" value="1"/>
</dbReference>
<evidence type="ECO:0000313" key="3">
    <source>
        <dbReference type="Proteomes" id="UP000221653"/>
    </source>
</evidence>